<gene>
    <name evidence="2" type="ORF">HPBE_LOCUS20036</name>
</gene>
<dbReference type="Pfam" id="PF13598">
    <property type="entry name" value="DUF4139"/>
    <property type="match status" value="1"/>
</dbReference>
<keyword evidence="3" id="KW-1185">Reference proteome</keyword>
<protein>
    <submittedName>
        <fullName evidence="4">DUF4139 domain-containing protein</fullName>
    </submittedName>
</protein>
<reference evidence="2 3" key="1">
    <citation type="submission" date="2018-11" db="EMBL/GenBank/DDBJ databases">
        <authorList>
            <consortium name="Pathogen Informatics"/>
        </authorList>
    </citation>
    <scope>NUCLEOTIDE SEQUENCE [LARGE SCALE GENOMIC DNA]</scope>
</reference>
<reference evidence="4" key="2">
    <citation type="submission" date="2019-09" db="UniProtKB">
        <authorList>
            <consortium name="WormBaseParasite"/>
        </authorList>
    </citation>
    <scope>IDENTIFICATION</scope>
</reference>
<evidence type="ECO:0000313" key="3">
    <source>
        <dbReference type="Proteomes" id="UP000050761"/>
    </source>
</evidence>
<organism evidence="3 4">
    <name type="scientific">Heligmosomoides polygyrus</name>
    <name type="common">Parasitic roundworm</name>
    <dbReference type="NCBI Taxonomy" id="6339"/>
    <lineage>
        <taxon>Eukaryota</taxon>
        <taxon>Metazoa</taxon>
        <taxon>Ecdysozoa</taxon>
        <taxon>Nematoda</taxon>
        <taxon>Chromadorea</taxon>
        <taxon>Rhabditida</taxon>
        <taxon>Rhabditina</taxon>
        <taxon>Rhabditomorpha</taxon>
        <taxon>Strongyloidea</taxon>
        <taxon>Heligmosomidae</taxon>
        <taxon>Heligmosomoides</taxon>
    </lineage>
</organism>
<name>A0A183GCV8_HELPZ</name>
<dbReference type="PANTHER" id="PTHR31005:SF8">
    <property type="entry name" value="DUF4139 DOMAIN-CONTAINING PROTEIN"/>
    <property type="match status" value="1"/>
</dbReference>
<accession>A0A3P8ATP0</accession>
<dbReference type="InterPro" id="IPR037291">
    <property type="entry name" value="DUF4139"/>
</dbReference>
<evidence type="ECO:0000313" key="4">
    <source>
        <dbReference type="WBParaSite" id="HPBE_0002003701-mRNA-1"/>
    </source>
</evidence>
<dbReference type="WBParaSite" id="HPBE_0002003701-mRNA-1">
    <property type="protein sequence ID" value="HPBE_0002003701-mRNA-1"/>
    <property type="gene ID" value="HPBE_0002003701"/>
</dbReference>
<dbReference type="InterPro" id="IPR011935">
    <property type="entry name" value="CHP02231"/>
</dbReference>
<dbReference type="NCBIfam" id="TIGR02231">
    <property type="entry name" value="mucoidy inhibitor MuiA family protein"/>
    <property type="match status" value="1"/>
</dbReference>
<dbReference type="EMBL" id="UZAH01031805">
    <property type="protein sequence ID" value="VDP17962.1"/>
    <property type="molecule type" value="Genomic_DNA"/>
</dbReference>
<dbReference type="OrthoDB" id="10068793at2759"/>
<dbReference type="Proteomes" id="UP000050761">
    <property type="component" value="Unassembled WGS sequence"/>
</dbReference>
<evidence type="ECO:0000259" key="1">
    <source>
        <dbReference type="Pfam" id="PF13598"/>
    </source>
</evidence>
<dbReference type="AlphaFoldDB" id="A0A183GCV8"/>
<sequence>MSIAHKGVLQITYFGSITQSTNEDWINASLVLSTAQPCLGGQIPELGVLEAVFYRPPPPPAPRAYLGASNRMAKRAGGPMAFGASPELDAAPAMMMERAVASVATPVENALSTEFAIAKPAAIPSDGAEHKVTIGIADLSPQLVHECVPSKNASAFLTASAVNSSSLPFLPGDTAVYLNSSFVAKTQMKNVSPGERFSCSLGVDTAVKVEYKPVKKYHEQLGIINKTSSTVYEQIIIVKNSRAEPILLTVKEHIPRSTDEKIKVRLINPVASQSEEAANNGEGDLTSAAELPKEGARMKGGILEWTITAHDGKSAELHVKYAVEHPKDETVEFVERH</sequence>
<proteinExistence type="predicted"/>
<evidence type="ECO:0000313" key="2">
    <source>
        <dbReference type="EMBL" id="VDP17962.1"/>
    </source>
</evidence>
<dbReference type="PANTHER" id="PTHR31005">
    <property type="entry name" value="DUF4139 DOMAIN-CONTAINING PROTEIN"/>
    <property type="match status" value="1"/>
</dbReference>
<feature type="domain" description="DUF4139" evidence="1">
    <location>
        <begin position="6"/>
        <end position="327"/>
    </location>
</feature>
<accession>A0A183GCV8</accession>